<evidence type="ECO:0000313" key="11">
    <source>
        <dbReference type="EMBL" id="RMJ08303.1"/>
    </source>
</evidence>
<dbReference type="GO" id="GO:0005576">
    <property type="term" value="C:extracellular region"/>
    <property type="evidence" value="ECO:0007669"/>
    <property type="project" value="UniProtKB-ARBA"/>
</dbReference>
<feature type="signal peptide" evidence="8">
    <location>
        <begin position="1"/>
        <end position="20"/>
    </location>
</feature>
<protein>
    <recommendedName>
        <fullName evidence="13">Alkaline proteinase</fullName>
    </recommendedName>
</protein>
<dbReference type="InterPro" id="IPR022398">
    <property type="entry name" value="Peptidase_S8_His-AS"/>
</dbReference>
<dbReference type="InterPro" id="IPR015500">
    <property type="entry name" value="Peptidase_S8_subtilisin-rel"/>
</dbReference>
<dbReference type="InterPro" id="IPR023828">
    <property type="entry name" value="Peptidase_S8_Ser-AS"/>
</dbReference>
<dbReference type="FunFam" id="3.40.50.200:FF:000014">
    <property type="entry name" value="Proteinase K"/>
    <property type="match status" value="1"/>
</dbReference>
<keyword evidence="12" id="KW-1185">Reference proteome</keyword>
<dbReference type="OrthoDB" id="206201at2759"/>
<keyword evidence="3 8" id="KW-0732">Signal</keyword>
<evidence type="ECO:0000256" key="1">
    <source>
        <dbReference type="ARBA" id="ARBA00011073"/>
    </source>
</evidence>
<dbReference type="GO" id="GO:0006508">
    <property type="term" value="P:proteolysis"/>
    <property type="evidence" value="ECO:0007669"/>
    <property type="project" value="UniProtKB-KW"/>
</dbReference>
<feature type="chain" id="PRO_5018025450" description="Alkaline proteinase" evidence="8">
    <location>
        <begin position="21"/>
        <end position="415"/>
    </location>
</feature>
<dbReference type="PROSITE" id="PS00137">
    <property type="entry name" value="SUBTILASE_HIS"/>
    <property type="match status" value="1"/>
</dbReference>
<keyword evidence="4 6" id="KW-0378">Hydrolase</keyword>
<comment type="caution">
    <text evidence="11">The sequence shown here is derived from an EMBL/GenBank/DDBJ whole genome shotgun (WGS) entry which is preliminary data.</text>
</comment>
<dbReference type="InterPro" id="IPR034193">
    <property type="entry name" value="PCSK9_ProteinaseK-like"/>
</dbReference>
<proteinExistence type="inferred from homology"/>
<dbReference type="PANTHER" id="PTHR43806:SF58">
    <property type="entry name" value="ALKALINE PROTEASE 1-RELATED"/>
    <property type="match status" value="1"/>
</dbReference>
<dbReference type="SUPFAM" id="SSF52743">
    <property type="entry name" value="Subtilisin-like"/>
    <property type="match status" value="1"/>
</dbReference>
<dbReference type="STRING" id="2010991.A0A3M2RSL7"/>
<dbReference type="InterPro" id="IPR000209">
    <property type="entry name" value="Peptidase_S8/S53_dom"/>
</dbReference>
<feature type="active site" description="Charge relay system" evidence="6">
    <location>
        <position position="358"/>
    </location>
</feature>
<evidence type="ECO:0000256" key="7">
    <source>
        <dbReference type="RuleBase" id="RU003355"/>
    </source>
</evidence>
<dbReference type="PROSITE" id="PS51892">
    <property type="entry name" value="SUBTILASE"/>
    <property type="match status" value="1"/>
</dbReference>
<dbReference type="PROSITE" id="PS00138">
    <property type="entry name" value="SUBTILASE_SER"/>
    <property type="match status" value="1"/>
</dbReference>
<dbReference type="Gene3D" id="3.30.70.80">
    <property type="entry name" value="Peptidase S8 propeptide/proteinase inhibitor I9"/>
    <property type="match status" value="1"/>
</dbReference>
<sequence>MVNFKNLAIAAITLFGLALGAPVAQDESGKVVPGSYIVTLKSDAKTSELTSHLKWVDDVHKRSLTKRDTDNGVERTYDGKYGFKGYAGTFDKETIEEIKDNPLVELVEQDRVWTLDWITEEQDEAHVQKRALTTQTSATWGLGTVSHRSRGSTSYIYDTNAGQGTYAYVVDTGIRATHNEFEGRATAAWSAFSGDNADTFGHGTHVAGTIAGKTYGVAKKANIIAAKVFQGRESTTAIILSGFNWAVNDIISKGRTTKSVINMSLGGEYSATFNNAVESAASSGVLSIIAAGNEAQNAGNTSPASAPSAVTVGAIDSTWAIADYSNYGSVLDIFGPGSNVLSAWYTSNSATNTISGTSMATPHIAGLALYGISVQGVSGVSGVTNWLKTTATSGKITGSLRSSPNLIGNNGNSLQ</sequence>
<evidence type="ECO:0000256" key="4">
    <source>
        <dbReference type="ARBA" id="ARBA00022801"/>
    </source>
</evidence>
<accession>A0A3M2RSL7</accession>
<dbReference type="PROSITE" id="PS00136">
    <property type="entry name" value="SUBTILASE_ASP"/>
    <property type="match status" value="1"/>
</dbReference>
<dbReference type="Pfam" id="PF05922">
    <property type="entry name" value="Inhibitor_I9"/>
    <property type="match status" value="1"/>
</dbReference>
<name>A0A3M2RSL7_9HYPO</name>
<dbReference type="InterPro" id="IPR050131">
    <property type="entry name" value="Peptidase_S8_subtilisin-like"/>
</dbReference>
<dbReference type="AlphaFoldDB" id="A0A3M2RSL7"/>
<gene>
    <name evidence="11" type="ORF">CDV36_012092</name>
</gene>
<dbReference type="SUPFAM" id="SSF54897">
    <property type="entry name" value="Protease propeptides/inhibitors"/>
    <property type="match status" value="1"/>
</dbReference>
<dbReference type="GO" id="GO:0004252">
    <property type="term" value="F:serine-type endopeptidase activity"/>
    <property type="evidence" value="ECO:0007669"/>
    <property type="project" value="UniProtKB-UniRule"/>
</dbReference>
<dbReference type="PRINTS" id="PR00723">
    <property type="entry name" value="SUBTILISIN"/>
</dbReference>
<evidence type="ECO:0000256" key="8">
    <source>
        <dbReference type="SAM" id="SignalP"/>
    </source>
</evidence>
<feature type="domain" description="Inhibitor I9" evidence="10">
    <location>
        <begin position="35"/>
        <end position="115"/>
    </location>
</feature>
<dbReference type="InterPro" id="IPR036852">
    <property type="entry name" value="Peptidase_S8/S53_dom_sf"/>
</dbReference>
<dbReference type="CDD" id="cd04077">
    <property type="entry name" value="Peptidases_S8_PCSK9_ProteinaseK_like"/>
    <property type="match status" value="1"/>
</dbReference>
<evidence type="ECO:0000313" key="12">
    <source>
        <dbReference type="Proteomes" id="UP000277212"/>
    </source>
</evidence>
<feature type="active site" description="Charge relay system" evidence="6">
    <location>
        <position position="171"/>
    </location>
</feature>
<dbReference type="InterPro" id="IPR010259">
    <property type="entry name" value="S8pro/Inhibitor_I9"/>
</dbReference>
<evidence type="ECO:0008006" key="13">
    <source>
        <dbReference type="Google" id="ProtNLM"/>
    </source>
</evidence>
<dbReference type="InterPro" id="IPR023827">
    <property type="entry name" value="Peptidase_S8_Asp-AS"/>
</dbReference>
<evidence type="ECO:0000256" key="5">
    <source>
        <dbReference type="ARBA" id="ARBA00022825"/>
    </source>
</evidence>
<organism evidence="11 12">
    <name type="scientific">Fusarium kuroshium</name>
    <dbReference type="NCBI Taxonomy" id="2010991"/>
    <lineage>
        <taxon>Eukaryota</taxon>
        <taxon>Fungi</taxon>
        <taxon>Dikarya</taxon>
        <taxon>Ascomycota</taxon>
        <taxon>Pezizomycotina</taxon>
        <taxon>Sordariomycetes</taxon>
        <taxon>Hypocreomycetidae</taxon>
        <taxon>Hypocreales</taxon>
        <taxon>Nectriaceae</taxon>
        <taxon>Fusarium</taxon>
        <taxon>Fusarium solani species complex</taxon>
    </lineage>
</organism>
<keyword evidence="2 6" id="KW-0645">Protease</keyword>
<evidence type="ECO:0000256" key="6">
    <source>
        <dbReference type="PROSITE-ProRule" id="PRU01240"/>
    </source>
</evidence>
<keyword evidence="5 6" id="KW-0720">Serine protease</keyword>
<feature type="domain" description="Peptidase S8/S53" evidence="9">
    <location>
        <begin position="163"/>
        <end position="400"/>
    </location>
</feature>
<feature type="active site" description="Charge relay system" evidence="6">
    <location>
        <position position="202"/>
    </location>
</feature>
<dbReference type="Pfam" id="PF00082">
    <property type="entry name" value="Peptidase_S8"/>
    <property type="match status" value="1"/>
</dbReference>
<dbReference type="InterPro" id="IPR037045">
    <property type="entry name" value="S8pro/Inhibitor_I9_sf"/>
</dbReference>
<evidence type="ECO:0000259" key="10">
    <source>
        <dbReference type="Pfam" id="PF05922"/>
    </source>
</evidence>
<evidence type="ECO:0000259" key="9">
    <source>
        <dbReference type="Pfam" id="PF00082"/>
    </source>
</evidence>
<comment type="similarity">
    <text evidence="1 6 7">Belongs to the peptidase S8 family.</text>
</comment>
<dbReference type="Proteomes" id="UP000277212">
    <property type="component" value="Unassembled WGS sequence"/>
</dbReference>
<reference evidence="11 12" key="1">
    <citation type="submission" date="2017-06" db="EMBL/GenBank/DDBJ databases">
        <title>Comparative genomic analysis of Ambrosia Fusariam Clade fungi.</title>
        <authorList>
            <person name="Stajich J.E."/>
            <person name="Carrillo J."/>
            <person name="Kijimoto T."/>
            <person name="Eskalen A."/>
            <person name="O'Donnell K."/>
            <person name="Kasson M."/>
        </authorList>
    </citation>
    <scope>NUCLEOTIDE SEQUENCE [LARGE SCALE GENOMIC DNA]</scope>
    <source>
        <strain evidence="11">UCR3666</strain>
    </source>
</reference>
<evidence type="ECO:0000256" key="3">
    <source>
        <dbReference type="ARBA" id="ARBA00022729"/>
    </source>
</evidence>
<dbReference type="EMBL" id="NKUJ01000294">
    <property type="protein sequence ID" value="RMJ08303.1"/>
    <property type="molecule type" value="Genomic_DNA"/>
</dbReference>
<dbReference type="Gene3D" id="3.40.50.200">
    <property type="entry name" value="Peptidase S8/S53 domain"/>
    <property type="match status" value="1"/>
</dbReference>
<dbReference type="PANTHER" id="PTHR43806">
    <property type="entry name" value="PEPTIDASE S8"/>
    <property type="match status" value="1"/>
</dbReference>
<evidence type="ECO:0000256" key="2">
    <source>
        <dbReference type="ARBA" id="ARBA00022670"/>
    </source>
</evidence>